<reference evidence="1" key="5">
    <citation type="submission" date="2020-09" db="EMBL/GenBank/DDBJ databases">
        <authorList>
            <person name="Sun Q."/>
            <person name="Ohkuma M."/>
        </authorList>
    </citation>
    <scope>NUCLEOTIDE SEQUENCE</scope>
    <source>
        <strain evidence="1">JCM 4434</strain>
    </source>
</reference>
<dbReference type="AlphaFoldDB" id="A0A1E7NEE1"/>
<dbReference type="KEGG" id="kau:B6264_30325"/>
<gene>
    <name evidence="1" type="ORF">GCM10010502_62450</name>
    <name evidence="2" type="ORF">HS99_0018055</name>
</gene>
<keyword evidence="3" id="KW-1185">Reference proteome</keyword>
<dbReference type="OrthoDB" id="4332134at2"/>
<accession>A0A1E7NEE1</accession>
<organism evidence="2 3">
    <name type="scientific">Kitasatospora aureofaciens</name>
    <name type="common">Streptomyces aureofaciens</name>
    <dbReference type="NCBI Taxonomy" id="1894"/>
    <lineage>
        <taxon>Bacteria</taxon>
        <taxon>Bacillati</taxon>
        <taxon>Actinomycetota</taxon>
        <taxon>Actinomycetes</taxon>
        <taxon>Kitasatosporales</taxon>
        <taxon>Streptomycetaceae</taxon>
        <taxon>Kitasatospora</taxon>
    </lineage>
</organism>
<evidence type="ECO:0000313" key="3">
    <source>
        <dbReference type="Proteomes" id="UP000037395"/>
    </source>
</evidence>
<reference evidence="3" key="3">
    <citation type="submission" date="2016-08" db="EMBL/GenBank/DDBJ databases">
        <title>Sequencing, assembly and comparative genomics of S. aureofaciens ATCC 10762.</title>
        <authorList>
            <person name="Gradnigo J.S."/>
            <person name="Johnson N."/>
            <person name="Somerville G.A."/>
        </authorList>
    </citation>
    <scope>NUCLEOTIDE SEQUENCE [LARGE SCALE GENOMIC DNA]</scope>
    <source>
        <strain evidence="3">ATCC 10762 / DSM 40127 / CCM 3239 / JCM 4008 / LMG 5968 / NBRC 12843 / NCIMB 8234 / A-377</strain>
    </source>
</reference>
<evidence type="ECO:0000313" key="1">
    <source>
        <dbReference type="EMBL" id="GGU99487.1"/>
    </source>
</evidence>
<dbReference type="Proteomes" id="UP000610124">
    <property type="component" value="Unassembled WGS sequence"/>
</dbReference>
<dbReference type="RefSeq" id="WP_046386822.1">
    <property type="nucleotide sequence ID" value="NZ_BMUB01000022.1"/>
</dbReference>
<reference evidence="1" key="1">
    <citation type="journal article" date="2014" name="Int. J. Syst. Evol. Microbiol.">
        <title>Complete genome sequence of Corynebacterium casei LMG S-19264T (=DSM 44701T), isolated from a smear-ripened cheese.</title>
        <authorList>
            <consortium name="US DOE Joint Genome Institute (JGI-PGF)"/>
            <person name="Walter F."/>
            <person name="Albersmeier A."/>
            <person name="Kalinowski J."/>
            <person name="Ruckert C."/>
        </authorList>
    </citation>
    <scope>NUCLEOTIDE SEQUENCE</scope>
    <source>
        <strain evidence="1">JCM 4434</strain>
    </source>
</reference>
<dbReference type="GeneID" id="97489186"/>
<dbReference type="EMBL" id="BMUB01000022">
    <property type="protein sequence ID" value="GGU99487.1"/>
    <property type="molecule type" value="Genomic_DNA"/>
</dbReference>
<name>A0A1E7NEE1_KITAU</name>
<dbReference type="Proteomes" id="UP000037395">
    <property type="component" value="Unassembled WGS sequence"/>
</dbReference>
<comment type="caution">
    <text evidence="2">The sequence shown here is derived from an EMBL/GenBank/DDBJ whole genome shotgun (WGS) entry which is preliminary data.</text>
</comment>
<sequence length="129" mass="13829">MNQPSVQPARTKTSTPATGDYVLYRDIDRYLKGENDHTLICRVLGDWGLYAPGKLKLLVLASGAVIDKAPVLYTRPFDPAEFMHDIDTAPLTALDDGRIMTAAGAWIAAQRTTAVTGTDTPALPGGAQD</sequence>
<dbReference type="EMBL" id="JPRF03000002">
    <property type="protein sequence ID" value="OEV39008.1"/>
    <property type="molecule type" value="Genomic_DNA"/>
</dbReference>
<proteinExistence type="predicted"/>
<accession>A0A8H9I075</accession>
<protein>
    <submittedName>
        <fullName evidence="2">Uncharacterized protein</fullName>
    </submittedName>
</protein>
<reference evidence="2 3" key="2">
    <citation type="submission" date="2014-07" db="EMBL/GenBank/DDBJ databases">
        <authorList>
            <person name="Zhang J.E."/>
            <person name="Yang H."/>
            <person name="Guo J."/>
            <person name="Deng Z."/>
            <person name="Luo H."/>
            <person name="Luo M."/>
            <person name="Zhao B."/>
        </authorList>
    </citation>
    <scope>NUCLEOTIDE SEQUENCE [LARGE SCALE GENOMIC DNA]</scope>
    <source>
        <strain evidence="2">ATCC 10762</strain>
        <strain evidence="3">ATCC 10762 / DSM 40127 / CCM 3239 / JCM 4008 / LMG 5968 / NBRC 12843 / NCIMB 8234 / A-377</strain>
    </source>
</reference>
<reference evidence="2" key="4">
    <citation type="submission" date="2016-08" db="EMBL/GenBank/DDBJ databases">
        <title>Sequencing, Assembly and Comparative Genomics of S. aureofaciens ATCC 10762.</title>
        <authorList>
            <person name="Gradnigo J.S."/>
            <person name="Johnson N."/>
            <person name="Somerville G.A."/>
        </authorList>
    </citation>
    <scope>NUCLEOTIDE SEQUENCE [LARGE SCALE GENOMIC DNA]</scope>
    <source>
        <strain evidence="2">ATCC 10762</strain>
    </source>
</reference>
<evidence type="ECO:0000313" key="2">
    <source>
        <dbReference type="EMBL" id="OEV39008.1"/>
    </source>
</evidence>